<dbReference type="RefSeq" id="WP_128355722.1">
    <property type="nucleotide sequence ID" value="NZ_CP022987.1"/>
</dbReference>
<evidence type="ECO:0000259" key="4">
    <source>
        <dbReference type="Pfam" id="PF02357"/>
    </source>
</evidence>
<dbReference type="AlphaFoldDB" id="A0A410GEP2"/>
<accession>A0A410GEP2</accession>
<dbReference type="PANTHER" id="PTHR30265:SF7">
    <property type="entry name" value="TRANSCRIPTION ANTITERMINATION PROTEIN RFAH"/>
    <property type="match status" value="1"/>
</dbReference>
<dbReference type="CDD" id="cd09892">
    <property type="entry name" value="NGN_SP_RfaH"/>
    <property type="match status" value="1"/>
</dbReference>
<dbReference type="EMBL" id="CP022987">
    <property type="protein sequence ID" value="QAA94725.1"/>
    <property type="molecule type" value="Genomic_DNA"/>
</dbReference>
<name>A0A410GEP2_9BURK</name>
<evidence type="ECO:0000313" key="5">
    <source>
        <dbReference type="EMBL" id="QAA94725.1"/>
    </source>
</evidence>
<keyword evidence="1" id="KW-0889">Transcription antitermination</keyword>
<dbReference type="Pfam" id="PF02357">
    <property type="entry name" value="NusG"/>
    <property type="match status" value="1"/>
</dbReference>
<dbReference type="InterPro" id="IPR008991">
    <property type="entry name" value="Translation_prot_SH3-like_sf"/>
</dbReference>
<feature type="domain" description="NusG-like N-terminal" evidence="4">
    <location>
        <begin position="12"/>
        <end position="110"/>
    </location>
</feature>
<reference evidence="5 6" key="1">
    <citation type="submission" date="2017-08" db="EMBL/GenBank/DDBJ databases">
        <authorList>
            <person name="Park S.-J."/>
            <person name="Kim H."/>
        </authorList>
    </citation>
    <scope>NUCLEOTIDE SEQUENCE [LARGE SCALE GENOMIC DNA]</scope>
    <source>
        <strain evidence="6">ye3</strain>
    </source>
</reference>
<dbReference type="InterPro" id="IPR006645">
    <property type="entry name" value="NGN-like_dom"/>
</dbReference>
<keyword evidence="2" id="KW-0805">Transcription regulation</keyword>
<evidence type="ECO:0000256" key="3">
    <source>
        <dbReference type="ARBA" id="ARBA00023163"/>
    </source>
</evidence>
<dbReference type="Proteomes" id="UP000283474">
    <property type="component" value="Chromosome"/>
</dbReference>
<organism evidence="5 6">
    <name type="scientific">Pollutimonas thiosulfatoxidans</name>
    <dbReference type="NCBI Taxonomy" id="2028345"/>
    <lineage>
        <taxon>Bacteria</taxon>
        <taxon>Pseudomonadati</taxon>
        <taxon>Pseudomonadota</taxon>
        <taxon>Betaproteobacteria</taxon>
        <taxon>Burkholderiales</taxon>
        <taxon>Alcaligenaceae</taxon>
        <taxon>Pollutimonas</taxon>
    </lineage>
</organism>
<dbReference type="OrthoDB" id="9790639at2"/>
<evidence type="ECO:0000256" key="1">
    <source>
        <dbReference type="ARBA" id="ARBA00022814"/>
    </source>
</evidence>
<dbReference type="GO" id="GO:0006354">
    <property type="term" value="P:DNA-templated transcription elongation"/>
    <property type="evidence" value="ECO:0007669"/>
    <property type="project" value="InterPro"/>
</dbReference>
<dbReference type="PANTHER" id="PTHR30265">
    <property type="entry name" value="RHO-INTERACTING TRANSCRIPTION TERMINATION FACTOR NUSG"/>
    <property type="match status" value="1"/>
</dbReference>
<evidence type="ECO:0000313" key="6">
    <source>
        <dbReference type="Proteomes" id="UP000283474"/>
    </source>
</evidence>
<keyword evidence="6" id="KW-1185">Reference proteome</keyword>
<keyword evidence="3" id="KW-0804">Transcription</keyword>
<dbReference type="KEGG" id="pus:CKA81_13385"/>
<dbReference type="GO" id="GO:0005829">
    <property type="term" value="C:cytosol"/>
    <property type="evidence" value="ECO:0007669"/>
    <property type="project" value="TreeGrafter"/>
</dbReference>
<dbReference type="SUPFAM" id="SSF50104">
    <property type="entry name" value="Translation proteins SH3-like domain"/>
    <property type="match status" value="1"/>
</dbReference>
<sequence>MTAPAADQPTPWHVAYTKPRQENVAKDNLERQGFEVYLPLFKTFKKPRQMADKAATEKLLTFEPMFPRYIFFRPTSAQQSMGTLRSTRGVSTVVMFGNTFAQVPLDLLDSIRLAESLRNEAGLEEVSPYKPGSWVRLRDPALSGLECLVQEVSSERVTVLLQILGRQKSLKVDFRQIEAL</sequence>
<proteinExistence type="predicted"/>
<gene>
    <name evidence="5" type="ORF">CKA81_13385</name>
</gene>
<dbReference type="GO" id="GO:0031564">
    <property type="term" value="P:transcription antitermination"/>
    <property type="evidence" value="ECO:0007669"/>
    <property type="project" value="UniProtKB-KW"/>
</dbReference>
<dbReference type="SUPFAM" id="SSF82679">
    <property type="entry name" value="N-utilization substance G protein NusG, N-terminal domain"/>
    <property type="match status" value="1"/>
</dbReference>
<evidence type="ECO:0000256" key="2">
    <source>
        <dbReference type="ARBA" id="ARBA00023015"/>
    </source>
</evidence>
<dbReference type="Gene3D" id="3.30.70.940">
    <property type="entry name" value="NusG, N-terminal domain"/>
    <property type="match status" value="1"/>
</dbReference>
<dbReference type="InterPro" id="IPR036735">
    <property type="entry name" value="NGN_dom_sf"/>
</dbReference>
<protein>
    <recommendedName>
        <fullName evidence="4">NusG-like N-terminal domain-containing protein</fullName>
    </recommendedName>
</protein>
<dbReference type="InterPro" id="IPR043425">
    <property type="entry name" value="NusG-like"/>
</dbReference>